<evidence type="ECO:0000259" key="5">
    <source>
        <dbReference type="PROSITE" id="PS51078"/>
    </source>
</evidence>
<accession>A0ABQ6K629</accession>
<dbReference type="PANTHER" id="PTHR30136">
    <property type="entry name" value="HELIX-TURN-HELIX TRANSCRIPTIONAL REGULATOR, ICLR FAMILY"/>
    <property type="match status" value="1"/>
</dbReference>
<protein>
    <submittedName>
        <fullName evidence="6">IclR family transcriptional regulator</fullName>
    </submittedName>
</protein>
<dbReference type="PROSITE" id="PS51077">
    <property type="entry name" value="HTH_ICLR"/>
    <property type="match status" value="1"/>
</dbReference>
<evidence type="ECO:0000259" key="4">
    <source>
        <dbReference type="PROSITE" id="PS51077"/>
    </source>
</evidence>
<dbReference type="SUPFAM" id="SSF55781">
    <property type="entry name" value="GAF domain-like"/>
    <property type="match status" value="1"/>
</dbReference>
<dbReference type="Gene3D" id="3.30.450.40">
    <property type="match status" value="1"/>
</dbReference>
<evidence type="ECO:0000313" key="7">
    <source>
        <dbReference type="Proteomes" id="UP001157034"/>
    </source>
</evidence>
<keyword evidence="2" id="KW-0238">DNA-binding</keyword>
<evidence type="ECO:0000256" key="1">
    <source>
        <dbReference type="ARBA" id="ARBA00023015"/>
    </source>
</evidence>
<dbReference type="Gene3D" id="1.10.10.10">
    <property type="entry name" value="Winged helix-like DNA-binding domain superfamily/Winged helix DNA-binding domain"/>
    <property type="match status" value="1"/>
</dbReference>
<evidence type="ECO:0000256" key="3">
    <source>
        <dbReference type="ARBA" id="ARBA00023163"/>
    </source>
</evidence>
<feature type="domain" description="HTH iclR-type" evidence="4">
    <location>
        <begin position="20"/>
        <end position="81"/>
    </location>
</feature>
<dbReference type="InterPro" id="IPR029016">
    <property type="entry name" value="GAF-like_dom_sf"/>
</dbReference>
<keyword evidence="3" id="KW-0804">Transcription</keyword>
<dbReference type="PROSITE" id="PS51078">
    <property type="entry name" value="ICLR_ED"/>
    <property type="match status" value="1"/>
</dbReference>
<comment type="caution">
    <text evidence="6">The sequence shown here is derived from an EMBL/GenBank/DDBJ whole genome shotgun (WGS) entry which is preliminary data.</text>
</comment>
<dbReference type="PANTHER" id="PTHR30136:SF24">
    <property type="entry name" value="HTH-TYPE TRANSCRIPTIONAL REPRESSOR ALLR"/>
    <property type="match status" value="1"/>
</dbReference>
<reference evidence="7" key="1">
    <citation type="journal article" date="2019" name="Int. J. Syst. Evol. Microbiol.">
        <title>The Global Catalogue of Microorganisms (GCM) 10K type strain sequencing project: providing services to taxonomists for standard genome sequencing and annotation.</title>
        <authorList>
            <consortium name="The Broad Institute Genomics Platform"/>
            <consortium name="The Broad Institute Genome Sequencing Center for Infectious Disease"/>
            <person name="Wu L."/>
            <person name="Ma J."/>
        </authorList>
    </citation>
    <scope>NUCLEOTIDE SEQUENCE [LARGE SCALE GENOMIC DNA]</scope>
    <source>
        <strain evidence="7">NBRC 108894</strain>
    </source>
</reference>
<dbReference type="InterPro" id="IPR014757">
    <property type="entry name" value="Tscrpt_reg_IclR_C"/>
</dbReference>
<dbReference type="SUPFAM" id="SSF46785">
    <property type="entry name" value="Winged helix' DNA-binding domain"/>
    <property type="match status" value="1"/>
</dbReference>
<keyword evidence="1" id="KW-0805">Transcription regulation</keyword>
<dbReference type="InterPro" id="IPR050707">
    <property type="entry name" value="HTH_MetabolicPath_Reg"/>
</dbReference>
<dbReference type="Pfam" id="PF01614">
    <property type="entry name" value="IclR_C"/>
    <property type="match status" value="1"/>
</dbReference>
<dbReference type="Pfam" id="PF09339">
    <property type="entry name" value="HTH_IclR"/>
    <property type="match status" value="1"/>
</dbReference>
<dbReference type="InterPro" id="IPR005471">
    <property type="entry name" value="Tscrpt_reg_IclR_N"/>
</dbReference>
<name>A0ABQ6K629_9MICO</name>
<dbReference type="Proteomes" id="UP001157034">
    <property type="component" value="Unassembled WGS sequence"/>
</dbReference>
<organism evidence="6 7">
    <name type="scientific">Pseudolysinimonas kribbensis</name>
    <dbReference type="NCBI Taxonomy" id="433641"/>
    <lineage>
        <taxon>Bacteria</taxon>
        <taxon>Bacillati</taxon>
        <taxon>Actinomycetota</taxon>
        <taxon>Actinomycetes</taxon>
        <taxon>Micrococcales</taxon>
        <taxon>Microbacteriaceae</taxon>
        <taxon>Pseudolysinimonas</taxon>
    </lineage>
</organism>
<dbReference type="InterPro" id="IPR036390">
    <property type="entry name" value="WH_DNA-bd_sf"/>
</dbReference>
<dbReference type="EMBL" id="BSVB01000001">
    <property type="protein sequence ID" value="GMA95422.1"/>
    <property type="molecule type" value="Genomic_DNA"/>
</dbReference>
<proteinExistence type="predicted"/>
<dbReference type="RefSeq" id="WP_284254195.1">
    <property type="nucleotide sequence ID" value="NZ_BAAAQO010000002.1"/>
</dbReference>
<sequence>MTEALSSPVDDAAVQRVGSVQSVERAFEILELIAAADGELTLSAIAASSDLPLPTIHRLLRTLVGLGYVSQSPSRSYLLAPRLIRLGETAHKQLGAVARPELVRLVEALGESANLAVLDSDTIVYVAQAPSRHSVRMFTEVGRRAHAHDTGVGKAILASLPEERVREIIDRRGMPAATDRSIGTMRELLDELAVIRERGYAIDDGEQEVGVRCFATVVPGAPVPTAISVSGPDRRVDEAFGVRAVPLLMATAARLGEEFRG</sequence>
<evidence type="ECO:0000313" key="6">
    <source>
        <dbReference type="EMBL" id="GMA95422.1"/>
    </source>
</evidence>
<feature type="domain" description="IclR-ED" evidence="5">
    <location>
        <begin position="82"/>
        <end position="261"/>
    </location>
</feature>
<dbReference type="SMART" id="SM00346">
    <property type="entry name" value="HTH_ICLR"/>
    <property type="match status" value="1"/>
</dbReference>
<dbReference type="InterPro" id="IPR036388">
    <property type="entry name" value="WH-like_DNA-bd_sf"/>
</dbReference>
<gene>
    <name evidence="6" type="ORF">GCM10025881_22460</name>
</gene>
<keyword evidence="7" id="KW-1185">Reference proteome</keyword>
<evidence type="ECO:0000256" key="2">
    <source>
        <dbReference type="ARBA" id="ARBA00023125"/>
    </source>
</evidence>